<dbReference type="HOGENOM" id="CLU_2066012_0_0_1"/>
<dbReference type="Proteomes" id="UP000000600">
    <property type="component" value="Unassembled WGS sequence"/>
</dbReference>
<dbReference type="OrthoDB" id="10439126at2759"/>
<proteinExistence type="predicted"/>
<evidence type="ECO:0000313" key="1">
    <source>
        <dbReference type="EMBL" id="CAK79475.1"/>
    </source>
</evidence>
<reference evidence="1 2" key="1">
    <citation type="journal article" date="2006" name="Nature">
        <title>Global trends of whole-genome duplications revealed by the ciliate Paramecium tetraurelia.</title>
        <authorList>
            <consortium name="Genoscope"/>
            <person name="Aury J.-M."/>
            <person name="Jaillon O."/>
            <person name="Duret L."/>
            <person name="Noel B."/>
            <person name="Jubin C."/>
            <person name="Porcel B.M."/>
            <person name="Segurens B."/>
            <person name="Daubin V."/>
            <person name="Anthouard V."/>
            <person name="Aiach N."/>
            <person name="Arnaiz O."/>
            <person name="Billaut A."/>
            <person name="Beisson J."/>
            <person name="Blanc I."/>
            <person name="Bouhouche K."/>
            <person name="Camara F."/>
            <person name="Duharcourt S."/>
            <person name="Guigo R."/>
            <person name="Gogendeau D."/>
            <person name="Katinka M."/>
            <person name="Keller A.-M."/>
            <person name="Kissmehl R."/>
            <person name="Klotz C."/>
            <person name="Koll F."/>
            <person name="Le Moue A."/>
            <person name="Lepere C."/>
            <person name="Malinsky S."/>
            <person name="Nowacki M."/>
            <person name="Nowak J.K."/>
            <person name="Plattner H."/>
            <person name="Poulain J."/>
            <person name="Ruiz F."/>
            <person name="Serrano V."/>
            <person name="Zagulski M."/>
            <person name="Dessen P."/>
            <person name="Betermier M."/>
            <person name="Weissenbach J."/>
            <person name="Scarpelli C."/>
            <person name="Schachter V."/>
            <person name="Sperling L."/>
            <person name="Meyer E."/>
            <person name="Cohen J."/>
            <person name="Wincker P."/>
        </authorList>
    </citation>
    <scope>NUCLEOTIDE SEQUENCE [LARGE SCALE GENOMIC DNA]</scope>
    <source>
        <strain evidence="1 2">Stock d4-2</strain>
    </source>
</reference>
<sequence>MQINKEQLKNQNLQEQKNENSQILINVICNKLHNICARTCQIKYPKIQIKKIKKNCLDFKKKRDNKSQSSRIDQNANQCLCQTCLDLKLLEYISQLKAVENLQNQLESVKELIYFFQQP</sequence>
<gene>
    <name evidence="1" type="ORF">GSPATT00014421001</name>
</gene>
<dbReference type="AlphaFoldDB" id="A0D8V8"/>
<accession>A0D8V8</accession>
<dbReference type="InParanoid" id="A0D8V8"/>
<evidence type="ECO:0000313" key="2">
    <source>
        <dbReference type="Proteomes" id="UP000000600"/>
    </source>
</evidence>
<dbReference type="RefSeq" id="XP_001446872.1">
    <property type="nucleotide sequence ID" value="XM_001446835.1"/>
</dbReference>
<organism evidence="1 2">
    <name type="scientific">Paramecium tetraurelia</name>
    <dbReference type="NCBI Taxonomy" id="5888"/>
    <lineage>
        <taxon>Eukaryota</taxon>
        <taxon>Sar</taxon>
        <taxon>Alveolata</taxon>
        <taxon>Ciliophora</taxon>
        <taxon>Intramacronucleata</taxon>
        <taxon>Oligohymenophorea</taxon>
        <taxon>Peniculida</taxon>
        <taxon>Parameciidae</taxon>
        <taxon>Paramecium</taxon>
    </lineage>
</organism>
<dbReference type="EMBL" id="CT868330">
    <property type="protein sequence ID" value="CAK79475.1"/>
    <property type="molecule type" value="Genomic_DNA"/>
</dbReference>
<keyword evidence="2" id="KW-1185">Reference proteome</keyword>
<dbReference type="OMA" id="HNICART"/>
<dbReference type="GeneID" id="5032656"/>
<protein>
    <submittedName>
        <fullName evidence="1">Uncharacterized protein</fullName>
    </submittedName>
</protein>
<name>A0D8V8_PARTE</name>
<dbReference type="KEGG" id="ptm:GSPATT00014421001"/>